<keyword evidence="9" id="KW-0325">Glycoprotein</keyword>
<evidence type="ECO:0000256" key="1">
    <source>
        <dbReference type="ARBA" id="ARBA00002305"/>
    </source>
</evidence>
<dbReference type="Pfam" id="PF14586">
    <property type="entry name" value="MHC_I_2"/>
    <property type="match status" value="1"/>
</dbReference>
<keyword evidence="8" id="KW-1015">Disulfide bond</keyword>
<dbReference type="InterPro" id="IPR029287">
    <property type="entry name" value="RAE-1"/>
</dbReference>
<dbReference type="PANTHER" id="PTHR16675:SF64">
    <property type="entry name" value="RETINOIC ACID EARLY TRANSCRIPT 1E"/>
    <property type="match status" value="1"/>
</dbReference>
<dbReference type="AlphaFoldDB" id="A0AAW0HP91"/>
<dbReference type="PANTHER" id="PTHR16675">
    <property type="entry name" value="MHC CLASS I-RELATED"/>
    <property type="match status" value="1"/>
</dbReference>
<keyword evidence="10" id="KW-0449">Lipoprotein</keyword>
<dbReference type="InterPro" id="IPR011162">
    <property type="entry name" value="MHC_I/II-like_Ag-recog"/>
</dbReference>
<protein>
    <recommendedName>
        <fullName evidence="11">Retinoic acid early-inducible protein 1 domain-containing protein</fullName>
    </recommendedName>
</protein>
<gene>
    <name evidence="12" type="ORF">U0070_002945</name>
</gene>
<dbReference type="GO" id="GO:0002476">
    <property type="term" value="P:antigen processing and presentation of endogenous peptide antigen via MHC class Ib"/>
    <property type="evidence" value="ECO:0007669"/>
    <property type="project" value="TreeGrafter"/>
</dbReference>
<dbReference type="GO" id="GO:0005615">
    <property type="term" value="C:extracellular space"/>
    <property type="evidence" value="ECO:0007669"/>
    <property type="project" value="TreeGrafter"/>
</dbReference>
<dbReference type="GO" id="GO:0009897">
    <property type="term" value="C:external side of plasma membrane"/>
    <property type="evidence" value="ECO:0007669"/>
    <property type="project" value="TreeGrafter"/>
</dbReference>
<evidence type="ECO:0000256" key="10">
    <source>
        <dbReference type="ARBA" id="ARBA00023288"/>
    </source>
</evidence>
<evidence type="ECO:0000259" key="11">
    <source>
        <dbReference type="Pfam" id="PF14586"/>
    </source>
</evidence>
<feature type="domain" description="Retinoic acid early-inducible protein 1" evidence="11">
    <location>
        <begin position="2"/>
        <end position="75"/>
    </location>
</feature>
<evidence type="ECO:0000256" key="3">
    <source>
        <dbReference type="ARBA" id="ARBA00008353"/>
    </source>
</evidence>
<dbReference type="GO" id="GO:0001916">
    <property type="term" value="P:positive regulation of T cell mediated cytotoxicity"/>
    <property type="evidence" value="ECO:0007669"/>
    <property type="project" value="TreeGrafter"/>
</dbReference>
<evidence type="ECO:0000313" key="13">
    <source>
        <dbReference type="Proteomes" id="UP001488838"/>
    </source>
</evidence>
<comment type="caution">
    <text evidence="12">The sequence shown here is derived from an EMBL/GenBank/DDBJ whole genome shotgun (WGS) entry which is preliminary data.</text>
</comment>
<evidence type="ECO:0000256" key="7">
    <source>
        <dbReference type="ARBA" id="ARBA00023136"/>
    </source>
</evidence>
<dbReference type="Proteomes" id="UP001488838">
    <property type="component" value="Unassembled WGS sequence"/>
</dbReference>
<name>A0AAW0HP91_MYOGA</name>
<organism evidence="12 13">
    <name type="scientific">Myodes glareolus</name>
    <name type="common">Bank vole</name>
    <name type="synonym">Clethrionomys glareolus</name>
    <dbReference type="NCBI Taxonomy" id="447135"/>
    <lineage>
        <taxon>Eukaryota</taxon>
        <taxon>Metazoa</taxon>
        <taxon>Chordata</taxon>
        <taxon>Craniata</taxon>
        <taxon>Vertebrata</taxon>
        <taxon>Euteleostomi</taxon>
        <taxon>Mammalia</taxon>
        <taxon>Eutheria</taxon>
        <taxon>Euarchontoglires</taxon>
        <taxon>Glires</taxon>
        <taxon>Rodentia</taxon>
        <taxon>Myomorpha</taxon>
        <taxon>Muroidea</taxon>
        <taxon>Cricetidae</taxon>
        <taxon>Arvicolinae</taxon>
        <taxon>Myodes</taxon>
    </lineage>
</organism>
<dbReference type="GO" id="GO:0046703">
    <property type="term" value="F:natural killer cell lectin-like receptor binding"/>
    <property type="evidence" value="ECO:0007669"/>
    <property type="project" value="UniProtKB-ARBA"/>
</dbReference>
<accession>A0AAW0HP91</accession>
<evidence type="ECO:0000256" key="6">
    <source>
        <dbReference type="ARBA" id="ARBA00022729"/>
    </source>
</evidence>
<evidence type="ECO:0000313" key="12">
    <source>
        <dbReference type="EMBL" id="KAK7803520.1"/>
    </source>
</evidence>
<dbReference type="GO" id="GO:0002486">
    <property type="term" value="P:antigen processing and presentation of endogenous peptide antigen via MHC class I via ER pathway, TAP-independent"/>
    <property type="evidence" value="ECO:0007669"/>
    <property type="project" value="TreeGrafter"/>
</dbReference>
<dbReference type="GO" id="GO:0006955">
    <property type="term" value="P:immune response"/>
    <property type="evidence" value="ECO:0007669"/>
    <property type="project" value="TreeGrafter"/>
</dbReference>
<keyword evidence="6" id="KW-0732">Signal</keyword>
<evidence type="ECO:0000256" key="5">
    <source>
        <dbReference type="ARBA" id="ARBA00022622"/>
    </source>
</evidence>
<comment type="function">
    <text evidence="1">Acts as a ligand for KLRK1.</text>
</comment>
<dbReference type="InterPro" id="IPR037055">
    <property type="entry name" value="MHC_I-like_Ag-recog_sf"/>
</dbReference>
<comment type="similarity">
    <text evidence="3">Belongs to the NKG2D ligand family.</text>
</comment>
<evidence type="ECO:0000256" key="2">
    <source>
        <dbReference type="ARBA" id="ARBA00004609"/>
    </source>
</evidence>
<proteinExistence type="inferred from homology"/>
<sequence length="77" mass="9280">MRKQILNKGQKAEKTTGLHTLQVTMESQYKQGQLTDSSWKFTMDEQYFFYFNPKNNTWGVMHNEARDIMEKWNSNRN</sequence>
<keyword evidence="13" id="KW-1185">Reference proteome</keyword>
<dbReference type="InterPro" id="IPR050208">
    <property type="entry name" value="MHC_class-I_related"/>
</dbReference>
<reference evidence="12 13" key="1">
    <citation type="journal article" date="2023" name="bioRxiv">
        <title>Conserved and derived expression patterns and positive selection on dental genes reveal complex evolutionary context of ever-growing rodent molars.</title>
        <authorList>
            <person name="Calamari Z.T."/>
            <person name="Song A."/>
            <person name="Cohen E."/>
            <person name="Akter M."/>
            <person name="Roy R.D."/>
            <person name="Hallikas O."/>
            <person name="Christensen M.M."/>
            <person name="Li P."/>
            <person name="Marangoni P."/>
            <person name="Jernvall J."/>
            <person name="Klein O.D."/>
        </authorList>
    </citation>
    <scope>NUCLEOTIDE SEQUENCE [LARGE SCALE GENOMIC DNA]</scope>
    <source>
        <strain evidence="12">V071</strain>
    </source>
</reference>
<keyword evidence="5" id="KW-0336">GPI-anchor</keyword>
<dbReference type="Gene3D" id="3.30.500.10">
    <property type="entry name" value="MHC class I-like antigen recognition-like"/>
    <property type="match status" value="1"/>
</dbReference>
<dbReference type="SUPFAM" id="SSF54452">
    <property type="entry name" value="MHC antigen-recognition domain"/>
    <property type="match status" value="1"/>
</dbReference>
<evidence type="ECO:0000256" key="8">
    <source>
        <dbReference type="ARBA" id="ARBA00023157"/>
    </source>
</evidence>
<evidence type="ECO:0000256" key="9">
    <source>
        <dbReference type="ARBA" id="ARBA00023180"/>
    </source>
</evidence>
<comment type="subcellular location">
    <subcellularLocation>
        <location evidence="2">Cell membrane</location>
        <topology evidence="2">Lipid-anchor</topology>
        <topology evidence="2">GPI-anchor</topology>
    </subcellularLocation>
</comment>
<evidence type="ECO:0000256" key="4">
    <source>
        <dbReference type="ARBA" id="ARBA00022475"/>
    </source>
</evidence>
<dbReference type="EMBL" id="JBBHLL010000414">
    <property type="protein sequence ID" value="KAK7803520.1"/>
    <property type="molecule type" value="Genomic_DNA"/>
</dbReference>
<keyword evidence="4" id="KW-1003">Cell membrane</keyword>
<keyword evidence="7" id="KW-0472">Membrane</keyword>